<proteinExistence type="predicted"/>
<evidence type="ECO:0000256" key="1">
    <source>
        <dbReference type="SAM" id="MobiDB-lite"/>
    </source>
</evidence>
<evidence type="ECO:0000313" key="4">
    <source>
        <dbReference type="Proteomes" id="UP000095009"/>
    </source>
</evidence>
<feature type="compositionally biased region" description="Basic and acidic residues" evidence="1">
    <location>
        <begin position="481"/>
        <end position="508"/>
    </location>
</feature>
<feature type="compositionally biased region" description="Low complexity" evidence="1">
    <location>
        <begin position="419"/>
        <end position="440"/>
    </location>
</feature>
<protein>
    <recommendedName>
        <fullName evidence="2">Ell binding protein Ebp1 C-terminal domain-containing protein</fullName>
    </recommendedName>
</protein>
<feature type="compositionally biased region" description="Polar residues" evidence="1">
    <location>
        <begin position="539"/>
        <end position="549"/>
    </location>
</feature>
<feature type="compositionally biased region" description="Polar residues" evidence="1">
    <location>
        <begin position="1"/>
        <end position="18"/>
    </location>
</feature>
<sequence length="929" mass="102673">MVHTLSSPRVIHTSSTDTLKPREEPINITGSTAASTPDIDSETKPSEVKSQSKREFIRLGNNKALNIVKKPLRSNTSSPSNQLFPSSKPTYPGYTTPSDTTVNLDSRIDQLRSQLIDSPQCDPFTHNYFSFIEPFHDIPDISLTEKTETLDYPKSTTKIIIKSEEQNKEHLKEVRIDRTKSQIASERDIPANFLSAISKPTKYTDPVLQRDQDKYKSAKADVAASKAEIELTIKKKNNLPSIKEKSKTQYSPLMKSSTSGGLKKRIASSSSGENILKPTLHPQPNAINSKGEQNVGGSGAFKKLFSPKLKSNLTPTTQKTKSSLKSNSSVSSATQSTGSVTSTAASTPVPVSPWESTERETSPTLKLPPMLSPTLPAYVAHLLNAEDFPLLNARSKKKSKNSTVNDDPTIAVKRKKTKSFTSTPTSTASSLSSTSSLSSSNKKKYDSSLPLSPKENHRTETNRNNNQLIPVMLSPTLPPRFVEESPADRKGLLKTKSPEWLDSDKDNQSGDIKGIKRSTAFGDKDINAGISRKEKEKTPSTYTAVSQNSKQKDLLKRKKTKMARRYFSSDSDGNEDVLGNDQETFLAASRPLIPLATKKPLKKTSTAPVSVMPVSSGKTTHESSEPTVKKIRPKSTNASPLPSSVAITNGILPSSAESIESKDSKQKLVESRMRSYIAIAREKKHEADTADRNNDYKRAAIITMDSLICYIIGFTFDDINQRLNKKIPNEKLWVTLVPYISRLVSYFDSTQCEVSRHLIALCYQIRSLIDTKIASNVNSQLKNLLSILSDSHTSSASVSSASSKTSADRNQALDDRRSAKLINLSGLLSRYHESALQDFYRGMRDSPAESIKQYFPKTWKGRSLIPIQQQPPNSVSFQPTFDSYYLPLGLVSSLPEAVAIAYNVSVEWYEQEGLKYDWSFTKVSLNSSE</sequence>
<name>A0A1E3PEY8_9ASCO</name>
<feature type="compositionally biased region" description="Low complexity" evidence="1">
    <location>
        <begin position="314"/>
        <end position="353"/>
    </location>
</feature>
<feature type="compositionally biased region" description="Basic and acidic residues" evidence="1">
    <location>
        <begin position="41"/>
        <end position="53"/>
    </location>
</feature>
<dbReference type="InterPro" id="IPR049403">
    <property type="entry name" value="Ebp1_C"/>
</dbReference>
<feature type="compositionally biased region" description="Polar residues" evidence="1">
    <location>
        <begin position="634"/>
        <end position="645"/>
    </location>
</feature>
<feature type="domain" description="Ell binding protein Ebp1 C-terminal" evidence="2">
    <location>
        <begin position="629"/>
        <end position="776"/>
    </location>
</feature>
<feature type="region of interest" description="Disordered" evidence="1">
    <location>
        <begin position="604"/>
        <end position="645"/>
    </location>
</feature>
<feature type="compositionally biased region" description="Basic and acidic residues" evidence="1">
    <location>
        <begin position="528"/>
        <end position="538"/>
    </location>
</feature>
<feature type="compositionally biased region" description="Basic and acidic residues" evidence="1">
    <location>
        <begin position="619"/>
        <end position="628"/>
    </location>
</feature>
<accession>A0A1E3PEY8</accession>
<dbReference type="AlphaFoldDB" id="A0A1E3PEY8"/>
<feature type="region of interest" description="Disordered" evidence="1">
    <location>
        <begin position="394"/>
        <end position="515"/>
    </location>
</feature>
<organism evidence="3 4">
    <name type="scientific">Nadsonia fulvescens var. elongata DSM 6958</name>
    <dbReference type="NCBI Taxonomy" id="857566"/>
    <lineage>
        <taxon>Eukaryota</taxon>
        <taxon>Fungi</taxon>
        <taxon>Dikarya</taxon>
        <taxon>Ascomycota</taxon>
        <taxon>Saccharomycotina</taxon>
        <taxon>Dipodascomycetes</taxon>
        <taxon>Dipodascales</taxon>
        <taxon>Dipodascales incertae sedis</taxon>
        <taxon>Nadsonia</taxon>
    </lineage>
</organism>
<feature type="region of interest" description="Disordered" evidence="1">
    <location>
        <begin position="243"/>
        <end position="370"/>
    </location>
</feature>
<feature type="compositionally biased region" description="Polar residues" evidence="1">
    <location>
        <begin position="248"/>
        <end position="260"/>
    </location>
</feature>
<feature type="region of interest" description="Disordered" evidence="1">
    <location>
        <begin position="1"/>
        <end position="53"/>
    </location>
</feature>
<feature type="compositionally biased region" description="Polar residues" evidence="1">
    <location>
        <begin position="73"/>
        <end position="98"/>
    </location>
</feature>
<dbReference type="STRING" id="857566.A0A1E3PEY8"/>
<dbReference type="Proteomes" id="UP000095009">
    <property type="component" value="Unassembled WGS sequence"/>
</dbReference>
<dbReference type="Pfam" id="PF21204">
    <property type="entry name" value="Ebp1_C"/>
    <property type="match status" value="1"/>
</dbReference>
<evidence type="ECO:0000259" key="2">
    <source>
        <dbReference type="Pfam" id="PF21204"/>
    </source>
</evidence>
<dbReference type="EMBL" id="KV454414">
    <property type="protein sequence ID" value="ODQ63512.1"/>
    <property type="molecule type" value="Genomic_DNA"/>
</dbReference>
<feature type="region of interest" description="Disordered" evidence="1">
    <location>
        <begin position="71"/>
        <end position="98"/>
    </location>
</feature>
<evidence type="ECO:0000313" key="3">
    <source>
        <dbReference type="EMBL" id="ODQ63512.1"/>
    </source>
</evidence>
<keyword evidence="4" id="KW-1185">Reference proteome</keyword>
<gene>
    <name evidence="3" type="ORF">NADFUDRAFT_67542</name>
</gene>
<dbReference type="OrthoDB" id="284473at2759"/>
<reference evidence="3 4" key="1">
    <citation type="journal article" date="2016" name="Proc. Natl. Acad. Sci. U.S.A.">
        <title>Comparative genomics of biotechnologically important yeasts.</title>
        <authorList>
            <person name="Riley R."/>
            <person name="Haridas S."/>
            <person name="Wolfe K.H."/>
            <person name="Lopes M.R."/>
            <person name="Hittinger C.T."/>
            <person name="Goeker M."/>
            <person name="Salamov A.A."/>
            <person name="Wisecaver J.H."/>
            <person name="Long T.M."/>
            <person name="Calvey C.H."/>
            <person name="Aerts A.L."/>
            <person name="Barry K.W."/>
            <person name="Choi C."/>
            <person name="Clum A."/>
            <person name="Coughlan A.Y."/>
            <person name="Deshpande S."/>
            <person name="Douglass A.P."/>
            <person name="Hanson S.J."/>
            <person name="Klenk H.-P."/>
            <person name="LaButti K.M."/>
            <person name="Lapidus A."/>
            <person name="Lindquist E.A."/>
            <person name="Lipzen A.M."/>
            <person name="Meier-Kolthoff J.P."/>
            <person name="Ohm R.A."/>
            <person name="Otillar R.P."/>
            <person name="Pangilinan J.L."/>
            <person name="Peng Y."/>
            <person name="Rokas A."/>
            <person name="Rosa C.A."/>
            <person name="Scheuner C."/>
            <person name="Sibirny A.A."/>
            <person name="Slot J.C."/>
            <person name="Stielow J.B."/>
            <person name="Sun H."/>
            <person name="Kurtzman C.P."/>
            <person name="Blackwell M."/>
            <person name="Grigoriev I.V."/>
            <person name="Jeffries T.W."/>
        </authorList>
    </citation>
    <scope>NUCLEOTIDE SEQUENCE [LARGE SCALE GENOMIC DNA]</scope>
    <source>
        <strain evidence="3 4">DSM 6958</strain>
    </source>
</reference>
<feature type="region of interest" description="Disordered" evidence="1">
    <location>
        <begin position="528"/>
        <end position="561"/>
    </location>
</feature>